<dbReference type="GO" id="GO:0032259">
    <property type="term" value="P:methylation"/>
    <property type="evidence" value="ECO:0007669"/>
    <property type="project" value="UniProtKB-KW"/>
</dbReference>
<dbReference type="InterPro" id="IPR001497">
    <property type="entry name" value="MethylDNA_cys_MeTrfase_AS"/>
</dbReference>
<dbReference type="InterPro" id="IPR036217">
    <property type="entry name" value="MethylDNA_cys_MeTrfase_DNAb"/>
</dbReference>
<accession>A0A2N9WS21</accession>
<keyword evidence="6" id="KW-0227">DNA damage</keyword>
<dbReference type="InterPro" id="IPR036388">
    <property type="entry name" value="WH-like_DNA-bd_sf"/>
</dbReference>
<dbReference type="Gene3D" id="1.10.10.10">
    <property type="entry name" value="Winged helix-like DNA-binding domain superfamily/Winged helix DNA-binding domain"/>
    <property type="match status" value="1"/>
</dbReference>
<dbReference type="PANTHER" id="PTHR10815:SF13">
    <property type="entry name" value="METHYLATED-DNA--PROTEIN-CYSTEINE METHYLTRANSFERASE"/>
    <property type="match status" value="1"/>
</dbReference>
<keyword evidence="4" id="KW-0489">Methyltransferase</keyword>
<proteinExistence type="inferred from homology"/>
<dbReference type="RefSeq" id="WP_100114027.1">
    <property type="nucleotide sequence ID" value="NZ_MDVB01000104.1"/>
</dbReference>
<organism evidence="10 11">
    <name type="scientific">Snodgrassella alvi</name>
    <dbReference type="NCBI Taxonomy" id="1196083"/>
    <lineage>
        <taxon>Bacteria</taxon>
        <taxon>Pseudomonadati</taxon>
        <taxon>Pseudomonadota</taxon>
        <taxon>Betaproteobacteria</taxon>
        <taxon>Neisseriales</taxon>
        <taxon>Neisseriaceae</taxon>
        <taxon>Snodgrassella</taxon>
    </lineage>
</organism>
<dbReference type="InterPro" id="IPR014048">
    <property type="entry name" value="MethylDNA_cys_MeTrfase_DNA-bd"/>
</dbReference>
<dbReference type="GO" id="GO:0006281">
    <property type="term" value="P:DNA repair"/>
    <property type="evidence" value="ECO:0007669"/>
    <property type="project" value="UniProtKB-KW"/>
</dbReference>
<comment type="catalytic activity">
    <reaction evidence="1">
        <text>a 4-O-methyl-thymidine in DNA + L-cysteinyl-[protein] = a thymidine in DNA + S-methyl-L-cysteinyl-[protein]</text>
        <dbReference type="Rhea" id="RHEA:53428"/>
        <dbReference type="Rhea" id="RHEA-COMP:10131"/>
        <dbReference type="Rhea" id="RHEA-COMP:10132"/>
        <dbReference type="Rhea" id="RHEA-COMP:13555"/>
        <dbReference type="Rhea" id="RHEA-COMP:13556"/>
        <dbReference type="ChEBI" id="CHEBI:29950"/>
        <dbReference type="ChEBI" id="CHEBI:82612"/>
        <dbReference type="ChEBI" id="CHEBI:137386"/>
        <dbReference type="ChEBI" id="CHEBI:137387"/>
        <dbReference type="EC" id="2.1.1.63"/>
    </reaction>
</comment>
<gene>
    <name evidence="10" type="ORF">BGI32_09465</name>
</gene>
<keyword evidence="7" id="KW-0234">DNA repair</keyword>
<comment type="similarity">
    <text evidence="2">Belongs to the MGMT family.</text>
</comment>
<sequence length="152" mass="16673">MPSYSYHAPCCSLILDFNQQQQLQAIHWQTAMSETLPGLTGYWAQQLDAYFSGKLQTFNYPPSSAGTVFQQRVWQAIASIPYGQVATYGDIARILGSAARAVGQACGKNPLPIIIPCHRVVSANGLGGFSLSNNPFELNIKRWLLAHEGATW</sequence>
<dbReference type="NCBIfam" id="TIGR00589">
    <property type="entry name" value="ogt"/>
    <property type="match status" value="1"/>
</dbReference>
<dbReference type="Proteomes" id="UP000231293">
    <property type="component" value="Unassembled WGS sequence"/>
</dbReference>
<dbReference type="CDD" id="cd06445">
    <property type="entry name" value="ATase"/>
    <property type="match status" value="1"/>
</dbReference>
<dbReference type="AlphaFoldDB" id="A0A2N9WS21"/>
<dbReference type="Pfam" id="PF01035">
    <property type="entry name" value="DNA_binding_1"/>
    <property type="match status" value="1"/>
</dbReference>
<reference evidence="10 11" key="1">
    <citation type="journal article" date="2017" name="MBio">
        <title>Type VI secretion-mediated competition in the bee gut microbiome.</title>
        <authorList>
            <person name="Steele M.I."/>
            <person name="Kwong W.K."/>
            <person name="Powell J.E."/>
            <person name="Whiteley M."/>
            <person name="Moran N.A."/>
        </authorList>
    </citation>
    <scope>NUCLEOTIDE SEQUENCE [LARGE SCALE GENOMIC DNA]</scope>
    <source>
        <strain evidence="10 11">App2-2</strain>
    </source>
</reference>
<dbReference type="EMBL" id="MDVB01000104">
    <property type="protein sequence ID" value="PIT13171.1"/>
    <property type="molecule type" value="Genomic_DNA"/>
</dbReference>
<dbReference type="SUPFAM" id="SSF53155">
    <property type="entry name" value="Methylated DNA-protein cysteine methyltransferase domain"/>
    <property type="match status" value="1"/>
</dbReference>
<dbReference type="InterPro" id="IPR036631">
    <property type="entry name" value="MGMT_N_sf"/>
</dbReference>
<dbReference type="PANTHER" id="PTHR10815">
    <property type="entry name" value="METHYLATED-DNA--PROTEIN-CYSTEINE METHYLTRANSFERASE"/>
    <property type="match status" value="1"/>
</dbReference>
<evidence type="ECO:0000256" key="6">
    <source>
        <dbReference type="ARBA" id="ARBA00022763"/>
    </source>
</evidence>
<evidence type="ECO:0000256" key="2">
    <source>
        <dbReference type="ARBA" id="ARBA00008711"/>
    </source>
</evidence>
<dbReference type="SUPFAM" id="SSF46767">
    <property type="entry name" value="Methylated DNA-protein cysteine methyltransferase, C-terminal domain"/>
    <property type="match status" value="1"/>
</dbReference>
<evidence type="ECO:0000313" key="11">
    <source>
        <dbReference type="Proteomes" id="UP000231293"/>
    </source>
</evidence>
<evidence type="ECO:0000256" key="1">
    <source>
        <dbReference type="ARBA" id="ARBA00001286"/>
    </source>
</evidence>
<dbReference type="PROSITE" id="PS00374">
    <property type="entry name" value="MGMT"/>
    <property type="match status" value="1"/>
</dbReference>
<name>A0A2N9WS21_9NEIS</name>
<evidence type="ECO:0000256" key="3">
    <source>
        <dbReference type="ARBA" id="ARBA00011918"/>
    </source>
</evidence>
<dbReference type="FunFam" id="1.10.10.10:FF:000214">
    <property type="entry name" value="Methylated-DNA--protein-cysteine methyltransferase"/>
    <property type="match status" value="1"/>
</dbReference>
<dbReference type="EC" id="2.1.1.63" evidence="3"/>
<dbReference type="GO" id="GO:0003908">
    <property type="term" value="F:methylated-DNA-[protein]-cysteine S-methyltransferase activity"/>
    <property type="evidence" value="ECO:0007669"/>
    <property type="project" value="UniProtKB-EC"/>
</dbReference>
<comment type="caution">
    <text evidence="10">The sequence shown here is derived from an EMBL/GenBank/DDBJ whole genome shotgun (WGS) entry which is preliminary data.</text>
</comment>
<evidence type="ECO:0000256" key="4">
    <source>
        <dbReference type="ARBA" id="ARBA00022603"/>
    </source>
</evidence>
<keyword evidence="5" id="KW-0808">Transferase</keyword>
<protein>
    <recommendedName>
        <fullName evidence="3">methylated-DNA--[protein]-cysteine S-methyltransferase</fullName>
        <ecNumber evidence="3">2.1.1.63</ecNumber>
    </recommendedName>
</protein>
<comment type="catalytic activity">
    <reaction evidence="8">
        <text>a 6-O-methyl-2'-deoxyguanosine in DNA + L-cysteinyl-[protein] = S-methyl-L-cysteinyl-[protein] + a 2'-deoxyguanosine in DNA</text>
        <dbReference type="Rhea" id="RHEA:24000"/>
        <dbReference type="Rhea" id="RHEA-COMP:10131"/>
        <dbReference type="Rhea" id="RHEA-COMP:10132"/>
        <dbReference type="Rhea" id="RHEA-COMP:11367"/>
        <dbReference type="Rhea" id="RHEA-COMP:11368"/>
        <dbReference type="ChEBI" id="CHEBI:29950"/>
        <dbReference type="ChEBI" id="CHEBI:82612"/>
        <dbReference type="ChEBI" id="CHEBI:85445"/>
        <dbReference type="ChEBI" id="CHEBI:85448"/>
        <dbReference type="EC" id="2.1.1.63"/>
    </reaction>
</comment>
<evidence type="ECO:0000259" key="9">
    <source>
        <dbReference type="Pfam" id="PF01035"/>
    </source>
</evidence>
<feature type="domain" description="Methylated-DNA-[protein]-cysteine S-methyltransferase DNA binding" evidence="9">
    <location>
        <begin position="69"/>
        <end position="150"/>
    </location>
</feature>
<evidence type="ECO:0000256" key="8">
    <source>
        <dbReference type="ARBA" id="ARBA00049348"/>
    </source>
</evidence>
<evidence type="ECO:0000256" key="5">
    <source>
        <dbReference type="ARBA" id="ARBA00022679"/>
    </source>
</evidence>
<evidence type="ECO:0000256" key="7">
    <source>
        <dbReference type="ARBA" id="ARBA00023204"/>
    </source>
</evidence>
<evidence type="ECO:0000313" key="10">
    <source>
        <dbReference type="EMBL" id="PIT13171.1"/>
    </source>
</evidence>